<dbReference type="InterPro" id="IPR036388">
    <property type="entry name" value="WH-like_DNA-bd_sf"/>
</dbReference>
<evidence type="ECO:0000313" key="5">
    <source>
        <dbReference type="Proteomes" id="UP001283361"/>
    </source>
</evidence>
<dbReference type="InterPro" id="IPR051832">
    <property type="entry name" value="mTOR-Rac_regulators"/>
</dbReference>
<dbReference type="GO" id="GO:0005886">
    <property type="term" value="C:plasma membrane"/>
    <property type="evidence" value="ECO:0007669"/>
    <property type="project" value="TreeGrafter"/>
</dbReference>
<evidence type="ECO:0000313" key="4">
    <source>
        <dbReference type="EMBL" id="KAK3803838.1"/>
    </source>
</evidence>
<dbReference type="PANTHER" id="PTHR22829:SF16">
    <property type="entry name" value="PH DOMAIN-CONTAINING PROTEIN"/>
    <property type="match status" value="1"/>
</dbReference>
<reference evidence="4" key="1">
    <citation type="journal article" date="2023" name="G3 (Bethesda)">
        <title>A reference genome for the long-term kleptoplast-retaining sea slug Elysia crispata morphotype clarki.</title>
        <authorList>
            <person name="Eastman K.E."/>
            <person name="Pendleton A.L."/>
            <person name="Shaikh M.A."/>
            <person name="Suttiyut T."/>
            <person name="Ogas R."/>
            <person name="Tomko P."/>
            <person name="Gavelis G."/>
            <person name="Widhalm J.R."/>
            <person name="Wisecaver J.H."/>
        </authorList>
    </citation>
    <scope>NUCLEOTIDE SEQUENCE</scope>
    <source>
        <strain evidence="4">ECLA1</strain>
    </source>
</reference>
<comment type="caution">
    <text evidence="4">The sequence shown here is derived from an EMBL/GenBank/DDBJ whole genome shotgun (WGS) entry which is preliminary data.</text>
</comment>
<keyword evidence="5" id="KW-1185">Reference proteome</keyword>
<feature type="domain" description="DEP" evidence="3">
    <location>
        <begin position="27"/>
        <end position="101"/>
    </location>
</feature>
<evidence type="ECO:0000256" key="1">
    <source>
        <dbReference type="SAM" id="MobiDB-lite"/>
    </source>
</evidence>
<name>A0AAE1BCZ1_9GAST</name>
<dbReference type="SUPFAM" id="SSF50156">
    <property type="entry name" value="PDZ domain-like"/>
    <property type="match status" value="1"/>
</dbReference>
<dbReference type="Pfam" id="PF00610">
    <property type="entry name" value="DEP"/>
    <property type="match status" value="1"/>
</dbReference>
<dbReference type="InterPro" id="IPR000591">
    <property type="entry name" value="DEP_dom"/>
</dbReference>
<evidence type="ECO:0000259" key="3">
    <source>
        <dbReference type="PROSITE" id="PS50186"/>
    </source>
</evidence>
<dbReference type="Proteomes" id="UP001283361">
    <property type="component" value="Unassembled WGS sequence"/>
</dbReference>
<dbReference type="GO" id="GO:0035556">
    <property type="term" value="P:intracellular signal transduction"/>
    <property type="evidence" value="ECO:0007669"/>
    <property type="project" value="InterPro"/>
</dbReference>
<feature type="domain" description="PDZ" evidence="2">
    <location>
        <begin position="348"/>
        <end position="425"/>
    </location>
</feature>
<dbReference type="PANTHER" id="PTHR22829">
    <property type="entry name" value="DEP DOMAIN PROTEIN"/>
    <property type="match status" value="1"/>
</dbReference>
<dbReference type="InterPro" id="IPR036034">
    <property type="entry name" value="PDZ_sf"/>
</dbReference>
<dbReference type="InterPro" id="IPR001478">
    <property type="entry name" value="PDZ"/>
</dbReference>
<dbReference type="GO" id="GO:0023051">
    <property type="term" value="P:regulation of signaling"/>
    <property type="evidence" value="ECO:0007669"/>
    <property type="project" value="TreeGrafter"/>
</dbReference>
<dbReference type="GO" id="GO:0007186">
    <property type="term" value="P:G protein-coupled receptor signaling pathway"/>
    <property type="evidence" value="ECO:0007669"/>
    <property type="project" value="TreeGrafter"/>
</dbReference>
<feature type="region of interest" description="Disordered" evidence="1">
    <location>
        <begin position="223"/>
        <end position="260"/>
    </location>
</feature>
<dbReference type="Gene3D" id="2.30.42.10">
    <property type="match status" value="1"/>
</dbReference>
<gene>
    <name evidence="4" type="ORF">RRG08_029431</name>
</gene>
<feature type="compositionally biased region" description="Low complexity" evidence="1">
    <location>
        <begin position="294"/>
        <end position="306"/>
    </location>
</feature>
<sequence length="430" mass="49348">MGRRKILMWDAAKYEIFIIGEQLRIQMTEDSQVKDRRYHLRKYRKCFIGREAVDWLLKRYHVQSREEAIRGLQILHENGLIHHVVDEHDFQDQHLFYRFAYDDNSYKLNKDLASFYRGVDIYRMLKFSANNVMRDFYHKGIHYKDAFYGSDAVDCVTAAEGFPDRDAIIKDFRDLLEKDIIKHVTDDYHFTYDRLIYEFNLDFQKPCLLHDVLDVKLKDKGRNVTRGDSDASRGWGSYRGRGGTRSSKGHDSLSSTNDPLDCEEPFELVGKVHLKGSKKAIDVPRDSLDSGMGASNDSNASNSPPDSGKEGDDNYSLASQSLEPRSVLIRPVTLEELEDPDAPIVKRFLQIQRDEIGFGFVLRGSSPCYVQAVDPLGPAAKAGMKVRQFISHINGDEVIRLNHKQVSHIIAKLDILNILILMQRSGDRIS</sequence>
<dbReference type="PROSITE" id="PS50186">
    <property type="entry name" value="DEP"/>
    <property type="match status" value="1"/>
</dbReference>
<dbReference type="InterPro" id="IPR036390">
    <property type="entry name" value="WH_DNA-bd_sf"/>
</dbReference>
<dbReference type="GO" id="GO:0005096">
    <property type="term" value="F:GTPase activator activity"/>
    <property type="evidence" value="ECO:0007669"/>
    <property type="project" value="TreeGrafter"/>
</dbReference>
<accession>A0AAE1BCZ1</accession>
<dbReference type="Gene3D" id="1.10.10.10">
    <property type="entry name" value="Winged helix-like DNA-binding domain superfamily/Winged helix DNA-binding domain"/>
    <property type="match status" value="2"/>
</dbReference>
<organism evidence="4 5">
    <name type="scientific">Elysia crispata</name>
    <name type="common">lettuce slug</name>
    <dbReference type="NCBI Taxonomy" id="231223"/>
    <lineage>
        <taxon>Eukaryota</taxon>
        <taxon>Metazoa</taxon>
        <taxon>Spiralia</taxon>
        <taxon>Lophotrochozoa</taxon>
        <taxon>Mollusca</taxon>
        <taxon>Gastropoda</taxon>
        <taxon>Heterobranchia</taxon>
        <taxon>Euthyneura</taxon>
        <taxon>Panpulmonata</taxon>
        <taxon>Sacoglossa</taxon>
        <taxon>Placobranchoidea</taxon>
        <taxon>Plakobranchidae</taxon>
        <taxon>Elysia</taxon>
    </lineage>
</organism>
<dbReference type="AlphaFoldDB" id="A0AAE1BCZ1"/>
<dbReference type="SMART" id="SM00049">
    <property type="entry name" value="DEP"/>
    <property type="match status" value="2"/>
</dbReference>
<dbReference type="SUPFAM" id="SSF46785">
    <property type="entry name" value="Winged helix' DNA-binding domain"/>
    <property type="match status" value="2"/>
</dbReference>
<feature type="region of interest" description="Disordered" evidence="1">
    <location>
        <begin position="283"/>
        <end position="317"/>
    </location>
</feature>
<dbReference type="EMBL" id="JAWDGP010000082">
    <property type="protein sequence ID" value="KAK3803838.1"/>
    <property type="molecule type" value="Genomic_DNA"/>
</dbReference>
<proteinExistence type="predicted"/>
<dbReference type="GO" id="GO:0005085">
    <property type="term" value="F:guanyl-nucleotide exchange factor activity"/>
    <property type="evidence" value="ECO:0007669"/>
    <property type="project" value="TreeGrafter"/>
</dbReference>
<protein>
    <submittedName>
        <fullName evidence="4">Uncharacterized protein</fullName>
    </submittedName>
</protein>
<dbReference type="PROSITE" id="PS50106">
    <property type="entry name" value="PDZ"/>
    <property type="match status" value="1"/>
</dbReference>
<dbReference type="SMART" id="SM00228">
    <property type="entry name" value="PDZ"/>
    <property type="match status" value="1"/>
</dbReference>
<evidence type="ECO:0000259" key="2">
    <source>
        <dbReference type="PROSITE" id="PS50106"/>
    </source>
</evidence>